<evidence type="ECO:0000313" key="3">
    <source>
        <dbReference type="Proteomes" id="UP001596220"/>
    </source>
</evidence>
<accession>A0ABW1NX67</accession>
<dbReference type="Proteomes" id="UP001596220">
    <property type="component" value="Unassembled WGS sequence"/>
</dbReference>
<protein>
    <submittedName>
        <fullName evidence="2">SGNH/GDSL hydrolase family protein</fullName>
    </submittedName>
</protein>
<keyword evidence="2" id="KW-0378">Hydrolase</keyword>
<name>A0ABW1NX67_9PSEU</name>
<feature type="region of interest" description="Disordered" evidence="1">
    <location>
        <begin position="338"/>
        <end position="361"/>
    </location>
</feature>
<sequence>MDQQADLAPQMKQYEDFAGGDVRWLPYLVFFNRTDYRSPVLNTDAGGFRLGSGPDGPCSLLENHPGGEVSVLLGGSPAFGFGASADERTITSVLSRGEGAATWFNLGAPAYNSTQELVLFLLHRHQLPRVRDIIVFSGLNDLVVAGLPDARADYGQFFFSGEFFTQLGVPEAGDQLRQPKWALGRLAQRIGLSGGAAKDDEPRVPAPEERVDTAVAQCARDLDRLLELAAPTGARVHFVLQPTALWTGKRRTAEERALIDDADRERAAVWNLFRPILDRQVHERYRDRLAAVCAERSVSFFDANPALSGDEWLFVDLVHLNDEGNRVVAEAMRDALGLDGERPGDRRPGGERPDGELEEVG</sequence>
<organism evidence="2 3">
    <name type="scientific">Saccharothrix lopnurensis</name>
    <dbReference type="NCBI Taxonomy" id="1670621"/>
    <lineage>
        <taxon>Bacteria</taxon>
        <taxon>Bacillati</taxon>
        <taxon>Actinomycetota</taxon>
        <taxon>Actinomycetes</taxon>
        <taxon>Pseudonocardiales</taxon>
        <taxon>Pseudonocardiaceae</taxon>
        <taxon>Saccharothrix</taxon>
    </lineage>
</organism>
<dbReference type="EMBL" id="JBHSQO010000001">
    <property type="protein sequence ID" value="MFC6087826.1"/>
    <property type="molecule type" value="Genomic_DNA"/>
</dbReference>
<reference evidence="3" key="1">
    <citation type="journal article" date="2019" name="Int. J. Syst. Evol. Microbiol.">
        <title>The Global Catalogue of Microorganisms (GCM) 10K type strain sequencing project: providing services to taxonomists for standard genome sequencing and annotation.</title>
        <authorList>
            <consortium name="The Broad Institute Genomics Platform"/>
            <consortium name="The Broad Institute Genome Sequencing Center for Infectious Disease"/>
            <person name="Wu L."/>
            <person name="Ma J."/>
        </authorList>
    </citation>
    <scope>NUCLEOTIDE SEQUENCE [LARGE SCALE GENOMIC DNA]</scope>
    <source>
        <strain evidence="3">CGMCC 4.7246</strain>
    </source>
</reference>
<dbReference type="InterPro" id="IPR036514">
    <property type="entry name" value="SGNH_hydro_sf"/>
</dbReference>
<gene>
    <name evidence="2" type="ORF">ACFP3R_00915</name>
</gene>
<evidence type="ECO:0000313" key="2">
    <source>
        <dbReference type="EMBL" id="MFC6087826.1"/>
    </source>
</evidence>
<proteinExistence type="predicted"/>
<keyword evidence="3" id="KW-1185">Reference proteome</keyword>
<dbReference type="RefSeq" id="WP_380631776.1">
    <property type="nucleotide sequence ID" value="NZ_JBHSQO010000001.1"/>
</dbReference>
<evidence type="ECO:0000256" key="1">
    <source>
        <dbReference type="SAM" id="MobiDB-lite"/>
    </source>
</evidence>
<dbReference type="Gene3D" id="3.40.50.1110">
    <property type="entry name" value="SGNH hydrolase"/>
    <property type="match status" value="1"/>
</dbReference>
<feature type="compositionally biased region" description="Basic and acidic residues" evidence="1">
    <location>
        <begin position="339"/>
        <end position="355"/>
    </location>
</feature>
<comment type="caution">
    <text evidence="2">The sequence shown here is derived from an EMBL/GenBank/DDBJ whole genome shotgun (WGS) entry which is preliminary data.</text>
</comment>
<dbReference type="SUPFAM" id="SSF52266">
    <property type="entry name" value="SGNH hydrolase"/>
    <property type="match status" value="1"/>
</dbReference>
<dbReference type="GO" id="GO:0016787">
    <property type="term" value="F:hydrolase activity"/>
    <property type="evidence" value="ECO:0007669"/>
    <property type="project" value="UniProtKB-KW"/>
</dbReference>